<comment type="caution">
    <text evidence="1">The sequence shown here is derived from an EMBL/GenBank/DDBJ whole genome shotgun (WGS) entry which is preliminary data.</text>
</comment>
<reference evidence="1 2" key="1">
    <citation type="submission" date="2019-03" db="EMBL/GenBank/DDBJ databases">
        <title>Paracraurococcus aquatilis NE82 genome sequence.</title>
        <authorList>
            <person name="Zhao Y."/>
            <person name="Du Z."/>
        </authorList>
    </citation>
    <scope>NUCLEOTIDE SEQUENCE [LARGE SCALE GENOMIC DNA]</scope>
    <source>
        <strain evidence="1 2">NE82</strain>
    </source>
</reference>
<evidence type="ECO:0000313" key="1">
    <source>
        <dbReference type="EMBL" id="TCZ53946.1"/>
    </source>
</evidence>
<name>A0A4R4D542_9PROT</name>
<dbReference type="AlphaFoldDB" id="A0A4R4D542"/>
<proteinExistence type="predicted"/>
<keyword evidence="2" id="KW-1185">Reference proteome</keyword>
<sequence>MDVSTLLATGISVGGHGAVVDVIQAAHITGLSRSSIYRLMARGEFAPRVRLSPGRFGFLVSDLIAWAAARRAQPIP</sequence>
<dbReference type="EMBL" id="SKBM01000035">
    <property type="protein sequence ID" value="TCZ53946.1"/>
    <property type="molecule type" value="Genomic_DNA"/>
</dbReference>
<accession>A0A4R4D542</accession>
<organism evidence="1 2">
    <name type="scientific">Roseicella aquatilis</name>
    <dbReference type="NCBI Taxonomy" id="2527868"/>
    <lineage>
        <taxon>Bacteria</taxon>
        <taxon>Pseudomonadati</taxon>
        <taxon>Pseudomonadota</taxon>
        <taxon>Alphaproteobacteria</taxon>
        <taxon>Acetobacterales</taxon>
        <taxon>Roseomonadaceae</taxon>
        <taxon>Roseicella</taxon>
    </lineage>
</organism>
<evidence type="ECO:0000313" key="2">
    <source>
        <dbReference type="Proteomes" id="UP000295023"/>
    </source>
</evidence>
<protein>
    <submittedName>
        <fullName evidence="1">AlpA family phage regulatory protein</fullName>
    </submittedName>
</protein>
<dbReference type="Proteomes" id="UP000295023">
    <property type="component" value="Unassembled WGS sequence"/>
</dbReference>
<dbReference type="InterPro" id="IPR010260">
    <property type="entry name" value="AlpA"/>
</dbReference>
<dbReference type="Pfam" id="PF05930">
    <property type="entry name" value="Phage_AlpA"/>
    <property type="match status" value="1"/>
</dbReference>
<dbReference type="OrthoDB" id="1525365at2"/>
<dbReference type="RefSeq" id="WP_132295911.1">
    <property type="nucleotide sequence ID" value="NZ_SKBM01000035.1"/>
</dbReference>
<gene>
    <name evidence="1" type="ORF">EXY23_23940</name>
</gene>